<feature type="signal peptide" evidence="1">
    <location>
        <begin position="1"/>
        <end position="15"/>
    </location>
</feature>
<proteinExistence type="predicted"/>
<gene>
    <name evidence="2" type="ORF">BV898_15258</name>
</gene>
<sequence length="123" mass="13497">MVVFFACQLIVIGDAYDYDGGSALSRPISIRAIRRGFSFGRGFGLQTARGFGKRGMEDGMRVAADGQMKEPLRLLSRFGEAPQMSEFYGAPRAHFIADIANAQNRPASWASGLDTKNPMESMR</sequence>
<feature type="chain" id="PRO_5040856314" evidence="1">
    <location>
        <begin position="16"/>
        <end position="123"/>
    </location>
</feature>
<organism evidence="2 3">
    <name type="scientific">Hypsibius exemplaris</name>
    <name type="common">Freshwater tardigrade</name>
    <dbReference type="NCBI Taxonomy" id="2072580"/>
    <lineage>
        <taxon>Eukaryota</taxon>
        <taxon>Metazoa</taxon>
        <taxon>Ecdysozoa</taxon>
        <taxon>Tardigrada</taxon>
        <taxon>Eutardigrada</taxon>
        <taxon>Parachela</taxon>
        <taxon>Hypsibioidea</taxon>
        <taxon>Hypsibiidae</taxon>
        <taxon>Hypsibius</taxon>
    </lineage>
</organism>
<keyword evidence="1" id="KW-0732">Signal</keyword>
<protein>
    <submittedName>
        <fullName evidence="2">Uncharacterized protein</fullName>
    </submittedName>
</protein>
<name>A0A9X6RKB6_HYPEX</name>
<keyword evidence="3" id="KW-1185">Reference proteome</keyword>
<dbReference type="EMBL" id="MTYJ01000201">
    <property type="protein sequence ID" value="OWA50752.1"/>
    <property type="molecule type" value="Genomic_DNA"/>
</dbReference>
<dbReference type="Proteomes" id="UP000192578">
    <property type="component" value="Unassembled WGS sequence"/>
</dbReference>
<evidence type="ECO:0000313" key="3">
    <source>
        <dbReference type="Proteomes" id="UP000192578"/>
    </source>
</evidence>
<evidence type="ECO:0000256" key="1">
    <source>
        <dbReference type="SAM" id="SignalP"/>
    </source>
</evidence>
<dbReference type="AlphaFoldDB" id="A0A9X6RKB6"/>
<reference evidence="3" key="1">
    <citation type="submission" date="2017-01" db="EMBL/GenBank/DDBJ databases">
        <title>Comparative genomics of anhydrobiosis in the tardigrade Hypsibius dujardini.</title>
        <authorList>
            <person name="Yoshida Y."/>
            <person name="Koutsovoulos G."/>
            <person name="Laetsch D."/>
            <person name="Stevens L."/>
            <person name="Kumar S."/>
            <person name="Horikawa D."/>
            <person name="Ishino K."/>
            <person name="Komine S."/>
            <person name="Tomita M."/>
            <person name="Blaxter M."/>
            <person name="Arakawa K."/>
        </authorList>
    </citation>
    <scope>NUCLEOTIDE SEQUENCE [LARGE SCALE GENOMIC DNA]</scope>
    <source>
        <strain evidence="3">Z151</strain>
    </source>
</reference>
<comment type="caution">
    <text evidence="2">The sequence shown here is derived from an EMBL/GenBank/DDBJ whole genome shotgun (WGS) entry which is preliminary data.</text>
</comment>
<evidence type="ECO:0000313" key="2">
    <source>
        <dbReference type="EMBL" id="OWA50752.1"/>
    </source>
</evidence>
<accession>A0A9X6RKB6</accession>